<proteinExistence type="predicted"/>
<feature type="transmembrane region" description="Helical" evidence="1">
    <location>
        <begin position="227"/>
        <end position="247"/>
    </location>
</feature>
<keyword evidence="1" id="KW-1133">Transmembrane helix</keyword>
<dbReference type="PANTHER" id="PTHR36844">
    <property type="entry name" value="PROTEASE PRSW"/>
    <property type="match status" value="1"/>
</dbReference>
<dbReference type="EMBL" id="VLLL01000006">
    <property type="protein sequence ID" value="TWJ11828.1"/>
    <property type="molecule type" value="Genomic_DNA"/>
</dbReference>
<keyword evidence="1" id="KW-0812">Transmembrane</keyword>
<keyword evidence="3" id="KW-1185">Reference proteome</keyword>
<evidence type="ECO:0000256" key="1">
    <source>
        <dbReference type="SAM" id="Phobius"/>
    </source>
</evidence>
<feature type="transmembrane region" description="Helical" evidence="1">
    <location>
        <begin position="112"/>
        <end position="137"/>
    </location>
</feature>
<accession>A0A562V1S0</accession>
<dbReference type="Proteomes" id="UP000321617">
    <property type="component" value="Unassembled WGS sequence"/>
</dbReference>
<feature type="transmembrane region" description="Helical" evidence="1">
    <location>
        <begin position="253"/>
        <end position="277"/>
    </location>
</feature>
<dbReference type="OrthoDB" id="9785431at2"/>
<dbReference type="Pfam" id="PF13367">
    <property type="entry name" value="PrsW-protease"/>
    <property type="match status" value="1"/>
</dbReference>
<evidence type="ECO:0000313" key="2">
    <source>
        <dbReference type="EMBL" id="TWJ11828.1"/>
    </source>
</evidence>
<dbReference type="AlphaFoldDB" id="A0A562V1S0"/>
<feature type="transmembrane region" description="Helical" evidence="1">
    <location>
        <begin position="59"/>
        <end position="80"/>
    </location>
</feature>
<feature type="transmembrane region" description="Helical" evidence="1">
    <location>
        <begin position="28"/>
        <end position="52"/>
    </location>
</feature>
<gene>
    <name evidence="2" type="ORF">LX16_2565</name>
</gene>
<name>A0A562V1S0_9ACTN</name>
<organism evidence="2 3">
    <name type="scientific">Stackebrandtia albiflava</name>
    <dbReference type="NCBI Taxonomy" id="406432"/>
    <lineage>
        <taxon>Bacteria</taxon>
        <taxon>Bacillati</taxon>
        <taxon>Actinomycetota</taxon>
        <taxon>Actinomycetes</taxon>
        <taxon>Glycomycetales</taxon>
        <taxon>Glycomycetaceae</taxon>
        <taxon>Stackebrandtia</taxon>
    </lineage>
</organism>
<dbReference type="PANTHER" id="PTHR36844:SF1">
    <property type="entry name" value="PROTEASE PRSW"/>
    <property type="match status" value="1"/>
</dbReference>
<dbReference type="GO" id="GO:0008233">
    <property type="term" value="F:peptidase activity"/>
    <property type="evidence" value="ECO:0007669"/>
    <property type="project" value="InterPro"/>
</dbReference>
<feature type="transmembrane region" description="Helical" evidence="1">
    <location>
        <begin position="149"/>
        <end position="169"/>
    </location>
</feature>
<dbReference type="InterPro" id="IPR026898">
    <property type="entry name" value="PrsW"/>
</dbReference>
<dbReference type="RefSeq" id="WP_147138458.1">
    <property type="nucleotide sequence ID" value="NZ_BAABIJ010000002.1"/>
</dbReference>
<feature type="transmembrane region" description="Helical" evidence="1">
    <location>
        <begin position="181"/>
        <end position="206"/>
    </location>
</feature>
<protein>
    <submittedName>
        <fullName evidence="2">RsiW-degrading membrane proteinase PrsW (M82 family)</fullName>
    </submittedName>
</protein>
<comment type="caution">
    <text evidence="2">The sequence shown here is derived from an EMBL/GenBank/DDBJ whole genome shotgun (WGS) entry which is preliminary data.</text>
</comment>
<reference evidence="2 3" key="1">
    <citation type="journal article" date="2013" name="Stand. Genomic Sci.">
        <title>Genomic Encyclopedia of Type Strains, Phase I: The one thousand microbial genomes (KMG-I) project.</title>
        <authorList>
            <person name="Kyrpides N.C."/>
            <person name="Woyke T."/>
            <person name="Eisen J.A."/>
            <person name="Garrity G."/>
            <person name="Lilburn T.G."/>
            <person name="Beck B.J."/>
            <person name="Whitman W.B."/>
            <person name="Hugenholtz P."/>
            <person name="Klenk H.P."/>
        </authorList>
    </citation>
    <scope>NUCLEOTIDE SEQUENCE [LARGE SCALE GENOMIC DNA]</scope>
    <source>
        <strain evidence="2 3">DSM 45044</strain>
    </source>
</reference>
<evidence type="ECO:0000313" key="3">
    <source>
        <dbReference type="Proteomes" id="UP000321617"/>
    </source>
</evidence>
<keyword evidence="1" id="KW-0472">Membrane</keyword>
<sequence>MMLLAVYLPPTVGALTLAWVIKFSVSPSGIAIGVAAAVLPVPLLVGCVLWLGRYNHRPVRYLIFCFAWGALVATGVSVLVNTSVSVALEQVDWAFLDHIDRPSEDVMPWPDFFAAIASAPVIEELTKALAPFAIFLFRRRHFTGVLDGIVYCGLAGIGFAMVENILYLGRGFDQGDEFFGIGGGVLITGMTFVMRILFSGFAHPLFSSMIGIGLGMSRRRRPGPGRLLIPLGMVVAAMLLHSAWNLIASLGPAILLSGYMAVMVPIFFTVVGVALWLRAADARLAVTALSDLVDAGLLSPPEIAALATHRRRGAARLWARRVAGDAGFKAMREYQRLATQLSATRDAVARGFTPPDPETERQLLQRLLTYREVFTGADPAMPRATWDGRYYQVQFPDGSIRQINPPVQPIMPIPIMPPGVPRPVPPVPAWRPAS</sequence>